<protein>
    <recommendedName>
        <fullName evidence="3">Yeast cell wall synthesis Kre9/Knh1-like N-terminal domain-containing protein</fullName>
    </recommendedName>
</protein>
<feature type="chain" id="PRO_5013385751" description="Yeast cell wall synthesis Kre9/Knh1-like N-terminal domain-containing protein" evidence="2">
    <location>
        <begin position="20"/>
        <end position="115"/>
    </location>
</feature>
<keyword evidence="1 2" id="KW-0732">Signal</keyword>
<dbReference type="AlphaFoldDB" id="A0A1R1PPB8"/>
<keyword evidence="5" id="KW-1185">Reference proteome</keyword>
<feature type="domain" description="Yeast cell wall synthesis Kre9/Knh1-like N-terminal" evidence="3">
    <location>
        <begin position="25"/>
        <end position="114"/>
    </location>
</feature>
<feature type="non-terminal residue" evidence="4">
    <location>
        <position position="115"/>
    </location>
</feature>
<evidence type="ECO:0000256" key="2">
    <source>
        <dbReference type="SAM" id="SignalP"/>
    </source>
</evidence>
<evidence type="ECO:0000313" key="4">
    <source>
        <dbReference type="EMBL" id="OMH82825.1"/>
    </source>
</evidence>
<dbReference type="Pfam" id="PF10342">
    <property type="entry name" value="Kre9_KNH"/>
    <property type="match status" value="1"/>
</dbReference>
<dbReference type="OrthoDB" id="2260257at2759"/>
<reference evidence="5" key="1">
    <citation type="submission" date="2017-01" db="EMBL/GenBank/DDBJ databases">
        <authorList>
            <person name="Wang Y."/>
            <person name="White M."/>
            <person name="Kvist S."/>
            <person name="Moncalvo J.-M."/>
        </authorList>
    </citation>
    <scope>NUCLEOTIDE SEQUENCE [LARGE SCALE GENOMIC DNA]</scope>
    <source>
        <strain evidence="5">COL-18-3</strain>
    </source>
</reference>
<evidence type="ECO:0000259" key="3">
    <source>
        <dbReference type="Pfam" id="PF10342"/>
    </source>
</evidence>
<proteinExistence type="predicted"/>
<sequence length="115" mass="12613">MRNLKYFVLTLTILRSVLAVTSVTSPYASTVWVPGSQAKITWVGQSSGKLTLNLYEGPTPENLQKKRVLATDIDPSNFSAIVQVPSDLEFKNTYAVGIYDCGTEGTAFSHYFTVS</sequence>
<dbReference type="InterPro" id="IPR052982">
    <property type="entry name" value="SRP1/TIP1-like"/>
</dbReference>
<feature type="signal peptide" evidence="2">
    <location>
        <begin position="1"/>
        <end position="19"/>
    </location>
</feature>
<comment type="caution">
    <text evidence="4">The sequence shown here is derived from an EMBL/GenBank/DDBJ whole genome shotgun (WGS) entry which is preliminary data.</text>
</comment>
<dbReference type="EMBL" id="LSSK01000582">
    <property type="protein sequence ID" value="OMH82825.1"/>
    <property type="molecule type" value="Genomic_DNA"/>
</dbReference>
<evidence type="ECO:0000256" key="1">
    <source>
        <dbReference type="ARBA" id="ARBA00022729"/>
    </source>
</evidence>
<accession>A0A1R1PPB8</accession>
<dbReference type="Proteomes" id="UP000188320">
    <property type="component" value="Unassembled WGS sequence"/>
</dbReference>
<dbReference type="PANTHER" id="PTHR40633:SF1">
    <property type="entry name" value="GPI ANCHORED SERINE-THREONINE RICH PROTEIN (AFU_ORTHOLOGUE AFUA_1G03630)"/>
    <property type="match status" value="1"/>
</dbReference>
<dbReference type="InterPro" id="IPR018466">
    <property type="entry name" value="Kre9/Knh1-like_N"/>
</dbReference>
<evidence type="ECO:0000313" key="5">
    <source>
        <dbReference type="Proteomes" id="UP000188320"/>
    </source>
</evidence>
<organism evidence="4 5">
    <name type="scientific">Zancudomyces culisetae</name>
    <name type="common">Gut fungus</name>
    <name type="synonym">Smittium culisetae</name>
    <dbReference type="NCBI Taxonomy" id="1213189"/>
    <lineage>
        <taxon>Eukaryota</taxon>
        <taxon>Fungi</taxon>
        <taxon>Fungi incertae sedis</taxon>
        <taxon>Zoopagomycota</taxon>
        <taxon>Kickxellomycotina</taxon>
        <taxon>Harpellomycetes</taxon>
        <taxon>Harpellales</taxon>
        <taxon>Legeriomycetaceae</taxon>
        <taxon>Zancudomyces</taxon>
    </lineage>
</organism>
<gene>
    <name evidence="4" type="ORF">AX774_g3680</name>
</gene>
<name>A0A1R1PPB8_ZANCU</name>
<dbReference type="PANTHER" id="PTHR40633">
    <property type="entry name" value="MATRIX PROTEIN, PUTATIVE (AFU_ORTHOLOGUE AFUA_8G05410)-RELATED"/>
    <property type="match status" value="1"/>
</dbReference>